<comment type="catalytic activity">
    <reaction evidence="8">
        <text>carbamoyl phosphate + L-aspartate = N-carbamoyl-L-aspartate + phosphate + H(+)</text>
        <dbReference type="Rhea" id="RHEA:20013"/>
        <dbReference type="ChEBI" id="CHEBI:15378"/>
        <dbReference type="ChEBI" id="CHEBI:29991"/>
        <dbReference type="ChEBI" id="CHEBI:32814"/>
        <dbReference type="ChEBI" id="CHEBI:43474"/>
        <dbReference type="ChEBI" id="CHEBI:58228"/>
        <dbReference type="EC" id="2.1.3.2"/>
    </reaction>
</comment>
<evidence type="ECO:0000256" key="9">
    <source>
        <dbReference type="NCBIfam" id="TIGR00670"/>
    </source>
</evidence>
<dbReference type="Gene3D" id="3.40.50.1370">
    <property type="entry name" value="Aspartate/ornithine carbamoyltransferase"/>
    <property type="match status" value="2"/>
</dbReference>
<evidence type="ECO:0000256" key="5">
    <source>
        <dbReference type="ARBA" id="ARBA00022679"/>
    </source>
</evidence>
<dbReference type="NCBIfam" id="TIGR00670">
    <property type="entry name" value="asp_carb_tr"/>
    <property type="match status" value="1"/>
</dbReference>
<dbReference type="PRINTS" id="PR00100">
    <property type="entry name" value="AOTCASE"/>
</dbReference>
<feature type="domain" description="Aspartate/ornithine carbamoyltransferase Asp/Orn-binding" evidence="11">
    <location>
        <begin position="165"/>
        <end position="310"/>
    </location>
</feature>
<dbReference type="InterPro" id="IPR006131">
    <property type="entry name" value="Asp_carbamoyltransf_Asp/Orn-bd"/>
</dbReference>
<evidence type="ECO:0000259" key="11">
    <source>
        <dbReference type="Pfam" id="PF00185"/>
    </source>
</evidence>
<dbReference type="PRINTS" id="PR00101">
    <property type="entry name" value="ATCASE"/>
</dbReference>
<dbReference type="SUPFAM" id="SSF53671">
    <property type="entry name" value="Aspartate/ornithine carbamoyltransferase"/>
    <property type="match status" value="1"/>
</dbReference>
<proteinExistence type="inferred from homology"/>
<evidence type="ECO:0000256" key="1">
    <source>
        <dbReference type="ARBA" id="ARBA00003822"/>
    </source>
</evidence>
<name>E0TCC0_PARBH</name>
<dbReference type="GO" id="GO:0005829">
    <property type="term" value="C:cytosol"/>
    <property type="evidence" value="ECO:0007669"/>
    <property type="project" value="TreeGrafter"/>
</dbReference>
<dbReference type="KEGG" id="pbr:PB2503_02377"/>
<dbReference type="EC" id="2.1.3.2" evidence="4 9"/>
<dbReference type="STRING" id="314260.PB2503_02377"/>
<evidence type="ECO:0000256" key="6">
    <source>
        <dbReference type="ARBA" id="ARBA00022975"/>
    </source>
</evidence>
<dbReference type="GO" id="GO:0006520">
    <property type="term" value="P:amino acid metabolic process"/>
    <property type="evidence" value="ECO:0007669"/>
    <property type="project" value="InterPro"/>
</dbReference>
<reference evidence="14" key="1">
    <citation type="submission" date="2010-08" db="EMBL/GenBank/DDBJ databases">
        <title>Genome sequence of Parvularcula bermudensis HTCC2503.</title>
        <authorList>
            <person name="Kang D.-M."/>
            <person name="Oh H.-M."/>
            <person name="Cho J.-C."/>
        </authorList>
    </citation>
    <scope>NUCLEOTIDE SEQUENCE [LARGE SCALE GENOMIC DNA]</scope>
    <source>
        <strain evidence="14">ATCC BAA-594 / HTCC2503 / KCTC 12087</strain>
    </source>
</reference>
<dbReference type="InterPro" id="IPR006130">
    <property type="entry name" value="Asp/Orn_carbamoylTrfase"/>
</dbReference>
<accession>E0TCC0</accession>
<dbReference type="InterPro" id="IPR006132">
    <property type="entry name" value="Asp/Orn_carbamoyltranf_P-bd"/>
</dbReference>
<dbReference type="PANTHER" id="PTHR45753:SF6">
    <property type="entry name" value="ASPARTATE CARBAMOYLTRANSFERASE"/>
    <property type="match status" value="1"/>
</dbReference>
<comment type="pathway">
    <text evidence="2">Pyrimidine metabolism; UMP biosynthesis via de novo pathway; (S)-dihydroorotate from bicarbonate: step 2/3.</text>
</comment>
<dbReference type="GO" id="GO:0006207">
    <property type="term" value="P:'de novo' pyrimidine nucleobase biosynthetic process"/>
    <property type="evidence" value="ECO:0007669"/>
    <property type="project" value="InterPro"/>
</dbReference>
<sequence>MTALRHLTDVASLPEETFRRLLSRSLTIREMMDRGSFPAPVLDRRALVNLFFEDSTRTLMSFEMAAKRLGAHTLTLPIANSSVKKGESLEDTVLTMCAQGADYLVIRARDQGTIARAIDVIEQEGFLASVLNAGEGSFGHPTQGLLDAATMLRAIDRTPDQGLTGYKLAICGDVSHSRVAASTIEASACLGAEIVLGGPVALLPDAPPPGVQAMTSSVAEAVSGADFVMTLRLQKERMTKALDLSLEEYHRQYGLRHEVIAAANPGAFILHPGPANRNVEITDALADDPARSLIRSQVRQGVALRMALLEEIERGKSR</sequence>
<dbReference type="AlphaFoldDB" id="E0TCC0"/>
<dbReference type="PROSITE" id="PS00097">
    <property type="entry name" value="CARBAMOYLTRANSFERASE"/>
    <property type="match status" value="1"/>
</dbReference>
<dbReference type="RefSeq" id="WP_013299527.1">
    <property type="nucleotide sequence ID" value="NC_014414.1"/>
</dbReference>
<comment type="function">
    <text evidence="7">Catalyzes the condensation of carbamoyl phosphate and aspartate to form carbamoyl aspartate and inorganic phosphate, the committed step in the de novo pyrimidine nucleotide biosynthesis pathway.</text>
</comment>
<feature type="domain" description="Aspartate/ornithine carbamoyltransferase carbamoyl-P binding" evidence="12">
    <location>
        <begin position="5"/>
        <end position="152"/>
    </location>
</feature>
<organism evidence="13 14">
    <name type="scientific">Parvularcula bermudensis (strain ATCC BAA-594 / HTCC2503 / KCTC 12087)</name>
    <dbReference type="NCBI Taxonomy" id="314260"/>
    <lineage>
        <taxon>Bacteria</taxon>
        <taxon>Pseudomonadati</taxon>
        <taxon>Pseudomonadota</taxon>
        <taxon>Alphaproteobacteria</taxon>
        <taxon>Parvularculales</taxon>
        <taxon>Parvularculaceae</taxon>
        <taxon>Parvularcula</taxon>
    </lineage>
</organism>
<protein>
    <recommendedName>
        <fullName evidence="4 9">Aspartate carbamoyltransferase</fullName>
        <ecNumber evidence="4 9">2.1.3.2</ecNumber>
    </recommendedName>
</protein>
<dbReference type="OrthoDB" id="9774690at2"/>
<dbReference type="eggNOG" id="COG0540">
    <property type="taxonomic scope" value="Bacteria"/>
</dbReference>
<dbReference type="InterPro" id="IPR036901">
    <property type="entry name" value="Asp/Orn_carbamoylTrfase_sf"/>
</dbReference>
<evidence type="ECO:0000256" key="7">
    <source>
        <dbReference type="ARBA" id="ARBA00043884"/>
    </source>
</evidence>
<dbReference type="GO" id="GO:0004070">
    <property type="term" value="F:aspartate carbamoyltransferase activity"/>
    <property type="evidence" value="ECO:0007669"/>
    <property type="project" value="UniProtKB-UniRule"/>
</dbReference>
<keyword evidence="5 10" id="KW-0808">Transferase</keyword>
<evidence type="ECO:0000313" key="13">
    <source>
        <dbReference type="EMBL" id="ADM08553.1"/>
    </source>
</evidence>
<gene>
    <name evidence="13" type="ordered locus">PB2503_02377</name>
</gene>
<evidence type="ECO:0000259" key="12">
    <source>
        <dbReference type="Pfam" id="PF02729"/>
    </source>
</evidence>
<comment type="similarity">
    <text evidence="3">Belongs to the aspartate/ornithine carbamoyltransferase superfamily. ATCase family.</text>
</comment>
<comment type="function">
    <text evidence="1">Reversibly catalyzes the transfer of the carbamoyl group from carbamoyl phosphate (CP) to the N(epsilon) atom of ornithine (ORN) to produce L-citrulline.</text>
</comment>
<dbReference type="PANTHER" id="PTHR45753">
    <property type="entry name" value="ORNITHINE CARBAMOYLTRANSFERASE, MITOCHONDRIAL"/>
    <property type="match status" value="1"/>
</dbReference>
<evidence type="ECO:0000313" key="14">
    <source>
        <dbReference type="Proteomes" id="UP000001302"/>
    </source>
</evidence>
<dbReference type="Pfam" id="PF02729">
    <property type="entry name" value="OTCace_N"/>
    <property type="match status" value="1"/>
</dbReference>
<dbReference type="Pfam" id="PF00185">
    <property type="entry name" value="OTCace"/>
    <property type="match status" value="1"/>
</dbReference>
<dbReference type="Proteomes" id="UP000001302">
    <property type="component" value="Chromosome"/>
</dbReference>
<evidence type="ECO:0000256" key="10">
    <source>
        <dbReference type="RuleBase" id="RU003634"/>
    </source>
</evidence>
<keyword evidence="14" id="KW-1185">Reference proteome</keyword>
<dbReference type="EMBL" id="CP002156">
    <property type="protein sequence ID" value="ADM08553.1"/>
    <property type="molecule type" value="Genomic_DNA"/>
</dbReference>
<dbReference type="HOGENOM" id="CLU_043846_2_0_5"/>
<evidence type="ECO:0000256" key="8">
    <source>
        <dbReference type="ARBA" id="ARBA00048859"/>
    </source>
</evidence>
<dbReference type="InterPro" id="IPR002082">
    <property type="entry name" value="Asp_carbamoyltransf"/>
</dbReference>
<reference evidence="13 14" key="2">
    <citation type="journal article" date="2011" name="J. Bacteriol.">
        <title>Complete genome sequence of strain HTCC2503T of Parvularcula bermudensis, the type species of the order "Parvularculales" in the class Alphaproteobacteria.</title>
        <authorList>
            <person name="Oh H.M."/>
            <person name="Kang I."/>
            <person name="Vergin K.L."/>
            <person name="Kang D."/>
            <person name="Rhee K.H."/>
            <person name="Giovannoni S.J."/>
            <person name="Cho J.C."/>
        </authorList>
    </citation>
    <scope>NUCLEOTIDE SEQUENCE [LARGE SCALE GENOMIC DNA]</scope>
    <source>
        <strain evidence="14">ATCC BAA-594 / HTCC2503 / KCTC 12087</strain>
    </source>
</reference>
<evidence type="ECO:0000256" key="4">
    <source>
        <dbReference type="ARBA" id="ARBA00013008"/>
    </source>
</evidence>
<evidence type="ECO:0000256" key="2">
    <source>
        <dbReference type="ARBA" id="ARBA00004852"/>
    </source>
</evidence>
<dbReference type="UniPathway" id="UPA00070">
    <property type="reaction ID" value="UER00116"/>
</dbReference>
<dbReference type="GO" id="GO:0044205">
    <property type="term" value="P:'de novo' UMP biosynthetic process"/>
    <property type="evidence" value="ECO:0007669"/>
    <property type="project" value="UniProtKB-UniPathway"/>
</dbReference>
<dbReference type="GO" id="GO:0016597">
    <property type="term" value="F:amino acid binding"/>
    <property type="evidence" value="ECO:0007669"/>
    <property type="project" value="InterPro"/>
</dbReference>
<dbReference type="NCBIfam" id="NF002032">
    <property type="entry name" value="PRK00856.1"/>
    <property type="match status" value="1"/>
</dbReference>
<keyword evidence="6" id="KW-0665">Pyrimidine biosynthesis</keyword>
<evidence type="ECO:0000256" key="3">
    <source>
        <dbReference type="ARBA" id="ARBA00008896"/>
    </source>
</evidence>